<dbReference type="PROSITE" id="PS50088">
    <property type="entry name" value="ANK_REPEAT"/>
    <property type="match status" value="1"/>
</dbReference>
<evidence type="ECO:0000256" key="1">
    <source>
        <dbReference type="PROSITE-ProRule" id="PRU00023"/>
    </source>
</evidence>
<feature type="repeat" description="ANK" evidence="1">
    <location>
        <begin position="176"/>
        <end position="204"/>
    </location>
</feature>
<proteinExistence type="predicted"/>
<feature type="domain" description="SOCS box" evidence="2">
    <location>
        <begin position="279"/>
        <end position="322"/>
    </location>
</feature>
<dbReference type="SUPFAM" id="SSF158235">
    <property type="entry name" value="SOCS box-like"/>
    <property type="match status" value="1"/>
</dbReference>
<dbReference type="Gene3D" id="1.10.750.20">
    <property type="entry name" value="SOCS box"/>
    <property type="match status" value="1"/>
</dbReference>
<keyword evidence="4" id="KW-1185">Reference proteome</keyword>
<dbReference type="CDD" id="cd03587">
    <property type="entry name" value="SOCS"/>
    <property type="match status" value="1"/>
</dbReference>
<evidence type="ECO:0000313" key="4">
    <source>
        <dbReference type="Proteomes" id="UP000821853"/>
    </source>
</evidence>
<dbReference type="AlphaFoldDB" id="A0A9J6H5I7"/>
<sequence length="325" mass="36912">MQSESEGEMDVFLSHPSPEEDGPPFFLPFLLHKRTTSTIFKSHVCRNSLEAFVEANVDPASNLLRRRTVLDVCVACITKNLERDITERSIDVLLSCAACICELCMVTVVKKDSLTEEVLRKFRVPTKQRSVAYTSLFEAVLFRATTADLAPFYGNAGGPAELACVKLPLCRCHMRPLYAAIYFSNVQVVSTLLRYGAEVRPEDTCNCEEPRRMHPLLRVYTMLSGIYCNRVPAVDFVRCHQLAALVMPCHDAVLREGCFSLVEAYTPDEEYESLLREKRSLQHFCRLSLRAALYRRRAMPKGVEQLPLPKLLQRYILYQYGPGCV</sequence>
<reference evidence="3 4" key="1">
    <citation type="journal article" date="2020" name="Cell">
        <title>Large-Scale Comparative Analyses of Tick Genomes Elucidate Their Genetic Diversity and Vector Capacities.</title>
        <authorList>
            <consortium name="Tick Genome and Microbiome Consortium (TIGMIC)"/>
            <person name="Jia N."/>
            <person name="Wang J."/>
            <person name="Shi W."/>
            <person name="Du L."/>
            <person name="Sun Y."/>
            <person name="Zhan W."/>
            <person name="Jiang J.F."/>
            <person name="Wang Q."/>
            <person name="Zhang B."/>
            <person name="Ji P."/>
            <person name="Bell-Sakyi L."/>
            <person name="Cui X.M."/>
            <person name="Yuan T.T."/>
            <person name="Jiang B.G."/>
            <person name="Yang W.F."/>
            <person name="Lam T.T."/>
            <person name="Chang Q.C."/>
            <person name="Ding S.J."/>
            <person name="Wang X.J."/>
            <person name="Zhu J.G."/>
            <person name="Ruan X.D."/>
            <person name="Zhao L."/>
            <person name="Wei J.T."/>
            <person name="Ye R.Z."/>
            <person name="Que T.C."/>
            <person name="Du C.H."/>
            <person name="Zhou Y.H."/>
            <person name="Cheng J.X."/>
            <person name="Dai P.F."/>
            <person name="Guo W.B."/>
            <person name="Han X.H."/>
            <person name="Huang E.J."/>
            <person name="Li L.F."/>
            <person name="Wei W."/>
            <person name="Gao Y.C."/>
            <person name="Liu J.Z."/>
            <person name="Shao H.Z."/>
            <person name="Wang X."/>
            <person name="Wang C.C."/>
            <person name="Yang T.C."/>
            <person name="Huo Q.B."/>
            <person name="Li W."/>
            <person name="Chen H.Y."/>
            <person name="Chen S.E."/>
            <person name="Zhou L.G."/>
            <person name="Ni X.B."/>
            <person name="Tian J.H."/>
            <person name="Sheng Y."/>
            <person name="Liu T."/>
            <person name="Pan Y.S."/>
            <person name="Xia L.Y."/>
            <person name="Li J."/>
            <person name="Zhao F."/>
            <person name="Cao W.C."/>
        </authorList>
    </citation>
    <scope>NUCLEOTIDE SEQUENCE [LARGE SCALE GENOMIC DNA]</scope>
    <source>
        <strain evidence="3">HaeL-2018</strain>
    </source>
</reference>
<dbReference type="SMART" id="SM00969">
    <property type="entry name" value="SOCS_box"/>
    <property type="match status" value="1"/>
</dbReference>
<dbReference type="PROSITE" id="PS50225">
    <property type="entry name" value="SOCS"/>
    <property type="match status" value="1"/>
</dbReference>
<name>A0A9J6H5I7_HAELO</name>
<comment type="caution">
    <text evidence="3">The sequence shown here is derived from an EMBL/GenBank/DDBJ whole genome shotgun (WGS) entry which is preliminary data.</text>
</comment>
<dbReference type="OMA" id="ACICELC"/>
<dbReference type="GO" id="GO:0035556">
    <property type="term" value="P:intracellular signal transduction"/>
    <property type="evidence" value="ECO:0007669"/>
    <property type="project" value="InterPro"/>
</dbReference>
<dbReference type="EMBL" id="JABSTR010000011">
    <property type="protein sequence ID" value="KAH9382352.1"/>
    <property type="molecule type" value="Genomic_DNA"/>
</dbReference>
<gene>
    <name evidence="3" type="ORF">HPB48_012884</name>
</gene>
<organism evidence="3 4">
    <name type="scientific">Haemaphysalis longicornis</name>
    <name type="common">Bush tick</name>
    <dbReference type="NCBI Taxonomy" id="44386"/>
    <lineage>
        <taxon>Eukaryota</taxon>
        <taxon>Metazoa</taxon>
        <taxon>Ecdysozoa</taxon>
        <taxon>Arthropoda</taxon>
        <taxon>Chelicerata</taxon>
        <taxon>Arachnida</taxon>
        <taxon>Acari</taxon>
        <taxon>Parasitiformes</taxon>
        <taxon>Ixodida</taxon>
        <taxon>Ixodoidea</taxon>
        <taxon>Ixodidae</taxon>
        <taxon>Haemaphysalinae</taxon>
        <taxon>Haemaphysalis</taxon>
    </lineage>
</organism>
<accession>A0A9J6H5I7</accession>
<dbReference type="InterPro" id="IPR002110">
    <property type="entry name" value="Ankyrin_rpt"/>
</dbReference>
<dbReference type="Pfam" id="PF07525">
    <property type="entry name" value="SOCS_box"/>
    <property type="match status" value="1"/>
</dbReference>
<dbReference type="InterPro" id="IPR001496">
    <property type="entry name" value="SOCS_box"/>
</dbReference>
<dbReference type="InterPro" id="IPR036036">
    <property type="entry name" value="SOCS_box-like_dom_sf"/>
</dbReference>
<dbReference type="Proteomes" id="UP000821853">
    <property type="component" value="Chromosome 9"/>
</dbReference>
<protein>
    <recommendedName>
        <fullName evidence="2">SOCS box domain-containing protein</fullName>
    </recommendedName>
</protein>
<dbReference type="VEuPathDB" id="VectorBase:HLOH_053224"/>
<evidence type="ECO:0000259" key="2">
    <source>
        <dbReference type="PROSITE" id="PS50225"/>
    </source>
</evidence>
<dbReference type="OrthoDB" id="6419934at2759"/>
<evidence type="ECO:0000313" key="3">
    <source>
        <dbReference type="EMBL" id="KAH9382352.1"/>
    </source>
</evidence>
<keyword evidence="1" id="KW-0040">ANK repeat</keyword>
<dbReference type="FunFam" id="1.10.750.20:FF:000001">
    <property type="entry name" value="Ankyrin repeat and SOCS box containing 1"/>
    <property type="match status" value="1"/>
</dbReference>